<organism evidence="1 2">
    <name type="scientific">Pseudomonas piscis</name>
    <dbReference type="NCBI Taxonomy" id="2614538"/>
    <lineage>
        <taxon>Bacteria</taxon>
        <taxon>Pseudomonadati</taxon>
        <taxon>Pseudomonadota</taxon>
        <taxon>Gammaproteobacteria</taxon>
        <taxon>Pseudomonadales</taxon>
        <taxon>Pseudomonadaceae</taxon>
        <taxon>Pseudomonas</taxon>
    </lineage>
</organism>
<comment type="caution">
    <text evidence="1">The sequence shown here is derived from an EMBL/GenBank/DDBJ whole genome shotgun (WGS) entry which is preliminary data.</text>
</comment>
<evidence type="ECO:0000313" key="2">
    <source>
        <dbReference type="Proteomes" id="UP000486534"/>
    </source>
</evidence>
<accession>A0A7X1U5C5</accession>
<proteinExistence type="predicted"/>
<reference evidence="1 2" key="1">
    <citation type="submission" date="2019-10" db="EMBL/GenBank/DDBJ databases">
        <title>Pseudomonas dajingensis sp. nov., isolated from the profound head ulcers of farmed Murray cod (Maccullochella peelii peelii).</title>
        <authorList>
            <person name="Liu Y."/>
        </authorList>
    </citation>
    <scope>NUCLEOTIDE SEQUENCE [LARGE SCALE GENOMIC DNA]</scope>
    <source>
        <strain evidence="1 2">MC042</strain>
    </source>
</reference>
<dbReference type="AlphaFoldDB" id="A0A7X1U5C5"/>
<protein>
    <submittedName>
        <fullName evidence="1">Uncharacterized protein</fullName>
    </submittedName>
</protein>
<evidence type="ECO:0000313" key="1">
    <source>
        <dbReference type="EMBL" id="MQA54796.1"/>
    </source>
</evidence>
<dbReference type="EMBL" id="WHUV01000002">
    <property type="protein sequence ID" value="MQA54796.1"/>
    <property type="molecule type" value="Genomic_DNA"/>
</dbReference>
<sequence>MKLPTFPPSATSILKSSRRLSRRIEDGQCQVSFINLPCGQYTSGSTARRSDELAHNTFASSPDRGDACIMQGRNPLVNGFVVKIFKHYILSDKSCKAIIQAPKQGRDR</sequence>
<dbReference type="Proteomes" id="UP000486534">
    <property type="component" value="Unassembled WGS sequence"/>
</dbReference>
<name>A0A7X1U5C5_9PSED</name>
<gene>
    <name evidence="1" type="ORF">GDH07_15885</name>
</gene>